<comment type="subunit">
    <text evidence="8">Monomer.</text>
</comment>
<dbReference type="EMBL" id="QQBG01000008">
    <property type="protein sequence ID" value="RDB31733.1"/>
    <property type="molecule type" value="Genomic_DNA"/>
</dbReference>
<dbReference type="Gene3D" id="2.70.210.12">
    <property type="entry name" value="GTP1/OBG domain"/>
    <property type="match status" value="1"/>
</dbReference>
<dbReference type="PROSITE" id="PS00905">
    <property type="entry name" value="GTP1_OBG"/>
    <property type="match status" value="1"/>
</dbReference>
<feature type="binding site" evidence="8">
    <location>
        <begin position="312"/>
        <end position="314"/>
    </location>
    <ligand>
        <name>GTP</name>
        <dbReference type="ChEBI" id="CHEBI:37565"/>
    </ligand>
</feature>
<dbReference type="SUPFAM" id="SSF82051">
    <property type="entry name" value="Obg GTP-binding protein N-terminal domain"/>
    <property type="match status" value="1"/>
</dbReference>
<dbReference type="GO" id="GO:0000287">
    <property type="term" value="F:magnesium ion binding"/>
    <property type="evidence" value="ECO:0007669"/>
    <property type="project" value="InterPro"/>
</dbReference>
<dbReference type="PRINTS" id="PR00326">
    <property type="entry name" value="GTP1OBG"/>
</dbReference>
<dbReference type="InterPro" id="IPR036726">
    <property type="entry name" value="GTP1_OBG_dom_sf"/>
</dbReference>
<dbReference type="HAMAP" id="MF_01454">
    <property type="entry name" value="GTPase_Obg"/>
    <property type="match status" value="1"/>
</dbReference>
<feature type="binding site" evidence="8">
    <location>
        <begin position="193"/>
        <end position="197"/>
    </location>
    <ligand>
        <name>GTP</name>
        <dbReference type="ChEBI" id="CHEBI:37565"/>
    </ligand>
</feature>
<dbReference type="FunFam" id="2.70.210.12:FF:000001">
    <property type="entry name" value="GTPase Obg"/>
    <property type="match status" value="1"/>
</dbReference>
<dbReference type="CDD" id="cd01898">
    <property type="entry name" value="Obg"/>
    <property type="match status" value="1"/>
</dbReference>
<evidence type="ECO:0000256" key="8">
    <source>
        <dbReference type="HAMAP-Rule" id="MF_01454"/>
    </source>
</evidence>
<protein>
    <recommendedName>
        <fullName evidence="8">GTPase Obg</fullName>
        <ecNumber evidence="8">3.6.5.-</ecNumber>
    </recommendedName>
    <alternativeName>
        <fullName evidence="8">GTP-binding protein Obg</fullName>
    </alternativeName>
</protein>
<comment type="subcellular location">
    <subcellularLocation>
        <location evidence="8">Cytoplasm</location>
    </subcellularLocation>
</comment>
<dbReference type="AlphaFoldDB" id="A0A369KIX5"/>
<evidence type="ECO:0000256" key="6">
    <source>
        <dbReference type="ARBA" id="ARBA00022842"/>
    </source>
</evidence>
<dbReference type="RefSeq" id="WP_114544096.1">
    <property type="nucleotide sequence ID" value="NZ_QQBG01000008.1"/>
</dbReference>
<dbReference type="PIRSF" id="PIRSF002401">
    <property type="entry name" value="GTP_bd_Obg/CgtA"/>
    <property type="match status" value="1"/>
</dbReference>
<dbReference type="InterPro" id="IPR027417">
    <property type="entry name" value="P-loop_NTPase"/>
</dbReference>
<keyword evidence="2 8" id="KW-0963">Cytoplasm</keyword>
<dbReference type="PANTHER" id="PTHR11702:SF31">
    <property type="entry name" value="MITOCHONDRIAL RIBOSOME-ASSOCIATED GTPASE 2"/>
    <property type="match status" value="1"/>
</dbReference>
<dbReference type="PANTHER" id="PTHR11702">
    <property type="entry name" value="DEVELOPMENTALLY REGULATED GTP-BINDING PROTEIN-RELATED"/>
    <property type="match status" value="1"/>
</dbReference>
<feature type="binding site" evidence="8">
    <location>
        <begin position="214"/>
        <end position="217"/>
    </location>
    <ligand>
        <name>GTP</name>
        <dbReference type="ChEBI" id="CHEBI:37565"/>
    </ligand>
</feature>
<dbReference type="InterPro" id="IPR031167">
    <property type="entry name" value="G_OBG"/>
</dbReference>
<feature type="binding site" evidence="8">
    <location>
        <begin position="168"/>
        <end position="175"/>
    </location>
    <ligand>
        <name>GTP</name>
        <dbReference type="ChEBI" id="CHEBI:37565"/>
    </ligand>
</feature>
<feature type="binding site" evidence="8">
    <location>
        <position position="175"/>
    </location>
    <ligand>
        <name>Mg(2+)</name>
        <dbReference type="ChEBI" id="CHEBI:18420"/>
    </ligand>
</feature>
<dbReference type="OrthoDB" id="9807318at2"/>
<comment type="caution">
    <text evidence="11">The sequence shown here is derived from an EMBL/GenBank/DDBJ whole genome shotgun (WGS) entry which is preliminary data.</text>
</comment>
<feature type="binding site" evidence="8">
    <location>
        <position position="195"/>
    </location>
    <ligand>
        <name>Mg(2+)</name>
        <dbReference type="ChEBI" id="CHEBI:18420"/>
    </ligand>
</feature>
<dbReference type="Pfam" id="PF01018">
    <property type="entry name" value="GTP1_OBG"/>
    <property type="match status" value="1"/>
</dbReference>
<dbReference type="InterPro" id="IPR006074">
    <property type="entry name" value="GTP1-OBG_CS"/>
</dbReference>
<accession>A0A369KIX5</accession>
<keyword evidence="4 8" id="KW-0547">Nucleotide-binding</keyword>
<gene>
    <name evidence="8" type="primary">obg</name>
    <name evidence="11" type="ORF">HAT2_00113</name>
</gene>
<proteinExistence type="inferred from homology"/>
<dbReference type="Pfam" id="PF01926">
    <property type="entry name" value="MMR_HSR1"/>
    <property type="match status" value="1"/>
</dbReference>
<dbReference type="GO" id="GO:0043022">
    <property type="term" value="F:ribosome binding"/>
    <property type="evidence" value="ECO:0007669"/>
    <property type="project" value="UniProtKB-ARBA"/>
</dbReference>
<dbReference type="InterPro" id="IPR006169">
    <property type="entry name" value="GTP1_OBG_dom"/>
</dbReference>
<dbReference type="InterPro" id="IPR014100">
    <property type="entry name" value="GTP-bd_Obg/CgtA"/>
</dbReference>
<dbReference type="InterPro" id="IPR045086">
    <property type="entry name" value="OBG_GTPase"/>
</dbReference>
<dbReference type="PROSITE" id="PS51883">
    <property type="entry name" value="OBG"/>
    <property type="match status" value="1"/>
</dbReference>
<keyword evidence="5 8" id="KW-0378">Hydrolase</keyword>
<evidence type="ECO:0000256" key="4">
    <source>
        <dbReference type="ARBA" id="ARBA00022741"/>
    </source>
</evidence>
<evidence type="ECO:0000313" key="12">
    <source>
        <dbReference type="Proteomes" id="UP000253816"/>
    </source>
</evidence>
<sequence length="339" mass="36425">MVLFVDEIENLEWIAGRGGDGSVSWIRAKRLPKGGPGGGNGGDGGCICVRASPHLHSLHFFSDKPSLRAENGRKGGSNGCRGPSGGDLILEVPFGTLVWDQDSGERLGDVMSSACPIVICKGGRGGKGNLVFRSSSNQTPWSKTEGAPGEVRKIRLELRSIADVGCIGLPNAGKSTLFSALTGLPVRIGDYPFTTLIPNLGVLSTPFGPWTLADIPGLIEGAHLGKGLGIRFLRHISRVKALLFVLELKEELSEMKKDFELLLGQLKEYDSSLLQKEMFLVLNKVDCFEGDRGAVVSFFRSNVCFRCALVLSGRTGEGISELRRCLESFLFTPGCTSLQ</sequence>
<keyword evidence="7 8" id="KW-0342">GTP-binding</keyword>
<keyword evidence="12" id="KW-1185">Reference proteome</keyword>
<evidence type="ECO:0000256" key="5">
    <source>
        <dbReference type="ARBA" id="ARBA00022801"/>
    </source>
</evidence>
<dbReference type="Proteomes" id="UP000253816">
    <property type="component" value="Unassembled WGS sequence"/>
</dbReference>
<dbReference type="EC" id="3.6.5.-" evidence="8"/>
<evidence type="ECO:0000256" key="1">
    <source>
        <dbReference type="ARBA" id="ARBA00007699"/>
    </source>
</evidence>
<dbReference type="Gene3D" id="3.40.50.300">
    <property type="entry name" value="P-loop containing nucleotide triphosphate hydrolases"/>
    <property type="match status" value="1"/>
</dbReference>
<feature type="domain" description="OBG-type G" evidence="9">
    <location>
        <begin position="162"/>
        <end position="331"/>
    </location>
</feature>
<comment type="cofactor">
    <cofactor evidence="8">
        <name>Mg(2+)</name>
        <dbReference type="ChEBI" id="CHEBI:18420"/>
    </cofactor>
</comment>
<evidence type="ECO:0000256" key="2">
    <source>
        <dbReference type="ARBA" id="ARBA00022490"/>
    </source>
</evidence>
<dbReference type="NCBIfam" id="TIGR02729">
    <property type="entry name" value="Obg_CgtA"/>
    <property type="match status" value="1"/>
</dbReference>
<evidence type="ECO:0000259" key="9">
    <source>
        <dbReference type="PROSITE" id="PS51710"/>
    </source>
</evidence>
<organism evidence="11 12">
    <name type="scientific">Candidatus Similichlamydia laticola</name>
    <dbReference type="NCBI Taxonomy" id="2170265"/>
    <lineage>
        <taxon>Bacteria</taxon>
        <taxon>Pseudomonadati</taxon>
        <taxon>Chlamydiota</taxon>
        <taxon>Chlamydiia</taxon>
        <taxon>Parachlamydiales</taxon>
        <taxon>Candidatus Parilichlamydiaceae</taxon>
        <taxon>Candidatus Similichlamydia</taxon>
    </lineage>
</organism>
<evidence type="ECO:0000256" key="3">
    <source>
        <dbReference type="ARBA" id="ARBA00022723"/>
    </source>
</evidence>
<keyword evidence="6 8" id="KW-0460">Magnesium</keyword>
<feature type="domain" description="Obg" evidence="10">
    <location>
        <begin position="3"/>
        <end position="161"/>
    </location>
</feature>
<feature type="binding site" evidence="8">
    <location>
        <begin position="283"/>
        <end position="286"/>
    </location>
    <ligand>
        <name>GTP</name>
        <dbReference type="ChEBI" id="CHEBI:37565"/>
    </ligand>
</feature>
<evidence type="ECO:0000256" key="7">
    <source>
        <dbReference type="ARBA" id="ARBA00023134"/>
    </source>
</evidence>
<dbReference type="InterPro" id="IPR006073">
    <property type="entry name" value="GTP-bd"/>
</dbReference>
<dbReference type="GO" id="GO:0003924">
    <property type="term" value="F:GTPase activity"/>
    <property type="evidence" value="ECO:0007669"/>
    <property type="project" value="UniProtKB-UniRule"/>
</dbReference>
<dbReference type="GO" id="GO:0005525">
    <property type="term" value="F:GTP binding"/>
    <property type="evidence" value="ECO:0007669"/>
    <property type="project" value="UniProtKB-UniRule"/>
</dbReference>
<keyword evidence="3 8" id="KW-0479">Metal-binding</keyword>
<dbReference type="SUPFAM" id="SSF52540">
    <property type="entry name" value="P-loop containing nucleoside triphosphate hydrolases"/>
    <property type="match status" value="1"/>
</dbReference>
<dbReference type="GO" id="GO:0005737">
    <property type="term" value="C:cytoplasm"/>
    <property type="evidence" value="ECO:0007669"/>
    <property type="project" value="UniProtKB-SubCell"/>
</dbReference>
<reference evidence="11 12" key="1">
    <citation type="submission" date="2018-07" db="EMBL/GenBank/DDBJ databases">
        <title>Comparative genomics of the Candidatus Parilichlamydiaceae reveals evidence of convergent evolution and genome reduction in the phylum Chlamydiae.</title>
        <authorList>
            <person name="Taylor-Brown A."/>
            <person name="Polkinghorne A."/>
        </authorList>
    </citation>
    <scope>NUCLEOTIDE SEQUENCE [LARGE SCALE GENOMIC DNA]</scope>
    <source>
        <strain evidence="11 12">Hat2</strain>
    </source>
</reference>
<comment type="similarity">
    <text evidence="1 8">Belongs to the TRAFAC class OBG-HflX-like GTPase superfamily. OBG GTPase family.</text>
</comment>
<dbReference type="NCBIfam" id="NF008956">
    <property type="entry name" value="PRK12299.1"/>
    <property type="match status" value="1"/>
</dbReference>
<evidence type="ECO:0000313" key="11">
    <source>
        <dbReference type="EMBL" id="RDB31733.1"/>
    </source>
</evidence>
<comment type="function">
    <text evidence="8">An essential GTPase which binds GTP, GDP and possibly (p)ppGpp with moderate affinity, with high nucleotide exchange rates and a fairly low GTP hydrolysis rate. Plays a role in control of the cell cycle, stress response, ribosome biogenesis and in those bacteria that undergo differentiation, in morphogenesis control.</text>
</comment>
<dbReference type="GO" id="GO:0042254">
    <property type="term" value="P:ribosome biogenesis"/>
    <property type="evidence" value="ECO:0007669"/>
    <property type="project" value="UniProtKB-UniRule"/>
</dbReference>
<evidence type="ECO:0000259" key="10">
    <source>
        <dbReference type="PROSITE" id="PS51883"/>
    </source>
</evidence>
<name>A0A369KIX5_9BACT</name>
<dbReference type="PROSITE" id="PS51710">
    <property type="entry name" value="G_OBG"/>
    <property type="match status" value="1"/>
</dbReference>